<evidence type="ECO:0000256" key="10">
    <source>
        <dbReference type="ARBA" id="ARBA00033073"/>
    </source>
</evidence>
<keyword evidence="7" id="KW-0539">Nucleus</keyword>
<feature type="region of interest" description="Disordered" evidence="11">
    <location>
        <begin position="239"/>
        <end position="285"/>
    </location>
</feature>
<dbReference type="GO" id="GO:0003711">
    <property type="term" value="F:transcription elongation factor activity"/>
    <property type="evidence" value="ECO:0007669"/>
    <property type="project" value="InterPro"/>
</dbReference>
<feature type="compositionally biased region" description="Acidic residues" evidence="11">
    <location>
        <begin position="360"/>
        <end position="371"/>
    </location>
</feature>
<evidence type="ECO:0000256" key="6">
    <source>
        <dbReference type="ARBA" id="ARBA00023163"/>
    </source>
</evidence>
<protein>
    <recommendedName>
        <fullName evidence="8">DNA-directed RNA polymerase II subunit GRINL1A</fullName>
    </recommendedName>
    <alternativeName>
        <fullName evidence="10">DNA-directed RNA polymerase II subunit M</fullName>
    </alternativeName>
    <alternativeName>
        <fullName evidence="9">Glutamate receptor-like protein 1A</fullName>
    </alternativeName>
</protein>
<dbReference type="Pfam" id="PF15328">
    <property type="entry name" value="GCOM2"/>
    <property type="match status" value="1"/>
</dbReference>
<feature type="region of interest" description="Disordered" evidence="11">
    <location>
        <begin position="344"/>
        <end position="371"/>
    </location>
</feature>
<comment type="subcellular location">
    <subcellularLocation>
        <location evidence="1">Nucleus</location>
    </subcellularLocation>
</comment>
<evidence type="ECO:0000256" key="9">
    <source>
        <dbReference type="ARBA" id="ARBA00029649"/>
    </source>
</evidence>
<evidence type="ECO:0000256" key="5">
    <source>
        <dbReference type="ARBA" id="ARBA00023054"/>
    </source>
</evidence>
<dbReference type="GO" id="GO:0035556">
    <property type="term" value="P:intracellular signal transduction"/>
    <property type="evidence" value="ECO:0007669"/>
    <property type="project" value="TreeGrafter"/>
</dbReference>
<feature type="region of interest" description="Disordered" evidence="11">
    <location>
        <begin position="119"/>
        <end position="175"/>
    </location>
</feature>
<evidence type="ECO:0000256" key="8">
    <source>
        <dbReference type="ARBA" id="ARBA00024236"/>
    </source>
</evidence>
<dbReference type="GeneID" id="109390698"/>
<proteinExistence type="inferred from homology"/>
<keyword evidence="4" id="KW-0597">Phosphoprotein</keyword>
<evidence type="ECO:0000256" key="7">
    <source>
        <dbReference type="ARBA" id="ARBA00023242"/>
    </source>
</evidence>
<dbReference type="PRINTS" id="PR02085">
    <property type="entry name" value="POLR2GRINL1"/>
</dbReference>
<evidence type="ECO:0000313" key="13">
    <source>
        <dbReference type="RefSeq" id="XP_019513084.1"/>
    </source>
</evidence>
<dbReference type="KEGG" id="hai:109390698"/>
<reference evidence="13" key="1">
    <citation type="submission" date="2025-08" db="UniProtKB">
        <authorList>
            <consortium name="RefSeq"/>
        </authorList>
    </citation>
    <scope>IDENTIFICATION</scope>
    <source>
        <tissue evidence="13">Muscle</tissue>
    </source>
</reference>
<keyword evidence="6" id="KW-0804">Transcription</keyword>
<dbReference type="GO" id="GO:0016591">
    <property type="term" value="C:RNA polymerase II, holoenzyme"/>
    <property type="evidence" value="ECO:0007669"/>
    <property type="project" value="TreeGrafter"/>
</dbReference>
<evidence type="ECO:0000256" key="1">
    <source>
        <dbReference type="ARBA" id="ARBA00004123"/>
    </source>
</evidence>
<dbReference type="CTD" id="81488"/>
<dbReference type="PANTHER" id="PTHR23171:SF5">
    <property type="entry name" value="DNA-DIRECTED RNA POLYMERASE II SUBUNIT GRINL1A"/>
    <property type="match status" value="1"/>
</dbReference>
<sequence>MSSQPRGFEPQAPEGLGQRSLAELREMLRRQERLLRNEKFICKLPDKGKKILDSVAKLKAAVAEREEVRGKSELFHPVSLDCKLRQKAVAIVEMDTDKFQNSDQVLDTSSLVPGCSSVDNVTSSKTTSQPQGLVYSTHKGDEEAPEVGNTVNKCPASSDRASAPSSSGASGHLPQHRVLSQAEDNSSSSDNLFIDRLQRITITDPGEHHSEENPSTENLTGLGSETQKKPHYMEVLDMRAKNPVPPTRKFKTNVLPSQHHDPSGHQQRRASSPVSSEERRRRDKQHLDDITAARLLPLHHMPAQLLSVEESLALQKQQKQSYEEMQAKLAAQKLAERLNIKMQSYNPEGVASRRYREVRGEDDDKSSDDEF</sequence>
<evidence type="ECO:0000256" key="4">
    <source>
        <dbReference type="ARBA" id="ARBA00022553"/>
    </source>
</evidence>
<feature type="compositionally biased region" description="Basic and acidic residues" evidence="11">
    <location>
        <begin position="276"/>
        <end position="285"/>
    </location>
</feature>
<dbReference type="GO" id="GO:0051685">
    <property type="term" value="P:maintenance of ER location"/>
    <property type="evidence" value="ECO:0007669"/>
    <property type="project" value="TreeGrafter"/>
</dbReference>
<evidence type="ECO:0000256" key="3">
    <source>
        <dbReference type="ARBA" id="ARBA00022478"/>
    </source>
</evidence>
<dbReference type="Proteomes" id="UP000694851">
    <property type="component" value="Unplaced"/>
</dbReference>
<dbReference type="PANTHER" id="PTHR23171">
    <property type="entry name" value="GDOWN1"/>
    <property type="match status" value="1"/>
</dbReference>
<evidence type="ECO:0000256" key="11">
    <source>
        <dbReference type="SAM" id="MobiDB-lite"/>
    </source>
</evidence>
<dbReference type="InterPro" id="IPR051375">
    <property type="entry name" value="Tuftelin_GRINL1A/MYZAP/CCD68"/>
</dbReference>
<keyword evidence="3" id="KW-0240">DNA-directed RNA polymerase</keyword>
<dbReference type="GO" id="GO:0006368">
    <property type="term" value="P:transcription elongation by RNA polymerase II"/>
    <property type="evidence" value="ECO:0007669"/>
    <property type="project" value="InterPro"/>
</dbReference>
<dbReference type="AlphaFoldDB" id="A0A8B7SKD1"/>
<keyword evidence="12" id="KW-1185">Reference proteome</keyword>
<dbReference type="GO" id="GO:0031674">
    <property type="term" value="C:I band"/>
    <property type="evidence" value="ECO:0007669"/>
    <property type="project" value="TreeGrafter"/>
</dbReference>
<dbReference type="RefSeq" id="XP_019513084.1">
    <property type="nucleotide sequence ID" value="XM_019657539.1"/>
</dbReference>
<dbReference type="GO" id="GO:0005635">
    <property type="term" value="C:nuclear envelope"/>
    <property type="evidence" value="ECO:0007669"/>
    <property type="project" value="TreeGrafter"/>
</dbReference>
<evidence type="ECO:0000256" key="2">
    <source>
        <dbReference type="ARBA" id="ARBA00009876"/>
    </source>
</evidence>
<feature type="compositionally biased region" description="Polar residues" evidence="11">
    <location>
        <begin position="119"/>
        <end position="131"/>
    </location>
</feature>
<organism evidence="12 13">
    <name type="scientific">Hipposideros armiger</name>
    <name type="common">Great Himalayan leaf-nosed bat</name>
    <dbReference type="NCBI Taxonomy" id="186990"/>
    <lineage>
        <taxon>Eukaryota</taxon>
        <taxon>Metazoa</taxon>
        <taxon>Chordata</taxon>
        <taxon>Craniata</taxon>
        <taxon>Vertebrata</taxon>
        <taxon>Euteleostomi</taxon>
        <taxon>Mammalia</taxon>
        <taxon>Eutheria</taxon>
        <taxon>Laurasiatheria</taxon>
        <taxon>Chiroptera</taxon>
        <taxon>Yinpterochiroptera</taxon>
        <taxon>Rhinolophoidea</taxon>
        <taxon>Hipposideridae</taxon>
        <taxon>Hipposideros</taxon>
    </lineage>
</organism>
<evidence type="ECO:0000313" key="12">
    <source>
        <dbReference type="Proteomes" id="UP000694851"/>
    </source>
</evidence>
<feature type="region of interest" description="Disordered" evidence="11">
    <location>
        <begin position="1"/>
        <end position="20"/>
    </location>
</feature>
<feature type="region of interest" description="Disordered" evidence="11">
    <location>
        <begin position="203"/>
        <end position="227"/>
    </location>
</feature>
<dbReference type="OrthoDB" id="2408655at2759"/>
<name>A0A8B7SKD1_HIPAR</name>
<feature type="compositionally biased region" description="Polar residues" evidence="11">
    <location>
        <begin position="213"/>
        <end position="225"/>
    </location>
</feature>
<comment type="similarity">
    <text evidence="2">Belongs to the GRINL1 family.</text>
</comment>
<accession>A0A8B7SKD1</accession>
<gene>
    <name evidence="13" type="primary">POLR2M</name>
</gene>
<dbReference type="InterPro" id="IPR026213">
    <property type="entry name" value="GRINL1"/>
</dbReference>
<keyword evidence="5" id="KW-0175">Coiled coil</keyword>
<feature type="compositionally biased region" description="Low complexity" evidence="11">
    <location>
        <begin position="156"/>
        <end position="170"/>
    </location>
</feature>